<evidence type="ECO:0000259" key="4">
    <source>
        <dbReference type="PROSITE" id="PS50102"/>
    </source>
</evidence>
<dbReference type="InterPro" id="IPR035979">
    <property type="entry name" value="RBD_domain_sf"/>
</dbReference>
<dbReference type="PROSITE" id="PS50102">
    <property type="entry name" value="RRM"/>
    <property type="match status" value="2"/>
</dbReference>
<evidence type="ECO:0000256" key="2">
    <source>
        <dbReference type="PROSITE-ProRule" id="PRU00176"/>
    </source>
</evidence>
<feature type="domain" description="RRM" evidence="4">
    <location>
        <begin position="173"/>
        <end position="250"/>
    </location>
</feature>
<keyword evidence="6" id="KW-1185">Reference proteome</keyword>
<name>A0AAN9Q3C6_CANGL</name>
<feature type="region of interest" description="Disordered" evidence="3">
    <location>
        <begin position="461"/>
        <end position="501"/>
    </location>
</feature>
<accession>A0AAN9Q3C6</accession>
<gene>
    <name evidence="5" type="ORF">VNO77_30009</name>
</gene>
<feature type="compositionally biased region" description="Polar residues" evidence="3">
    <location>
        <begin position="476"/>
        <end position="487"/>
    </location>
</feature>
<proteinExistence type="predicted"/>
<dbReference type="InterPro" id="IPR000504">
    <property type="entry name" value="RRM_dom"/>
</dbReference>
<evidence type="ECO:0000313" key="6">
    <source>
        <dbReference type="Proteomes" id="UP001367508"/>
    </source>
</evidence>
<reference evidence="5 6" key="1">
    <citation type="submission" date="2024-01" db="EMBL/GenBank/DDBJ databases">
        <title>The genomes of 5 underutilized Papilionoideae crops provide insights into root nodulation and disease resistanc.</title>
        <authorList>
            <person name="Jiang F."/>
        </authorList>
    </citation>
    <scope>NUCLEOTIDE SEQUENCE [LARGE SCALE GENOMIC DNA]</scope>
    <source>
        <strain evidence="5">LVBAO_FW01</strain>
        <tissue evidence="5">Leaves</tissue>
    </source>
</reference>
<dbReference type="Proteomes" id="UP001367508">
    <property type="component" value="Unassembled WGS sequence"/>
</dbReference>
<dbReference type="SMART" id="SM00360">
    <property type="entry name" value="RRM"/>
    <property type="match status" value="2"/>
</dbReference>
<evidence type="ECO:0000313" key="5">
    <source>
        <dbReference type="EMBL" id="KAK7320492.1"/>
    </source>
</evidence>
<feature type="region of interest" description="Disordered" evidence="3">
    <location>
        <begin position="349"/>
        <end position="402"/>
    </location>
</feature>
<organism evidence="5 6">
    <name type="scientific">Canavalia gladiata</name>
    <name type="common">Sword bean</name>
    <name type="synonym">Dolichos gladiatus</name>
    <dbReference type="NCBI Taxonomy" id="3824"/>
    <lineage>
        <taxon>Eukaryota</taxon>
        <taxon>Viridiplantae</taxon>
        <taxon>Streptophyta</taxon>
        <taxon>Embryophyta</taxon>
        <taxon>Tracheophyta</taxon>
        <taxon>Spermatophyta</taxon>
        <taxon>Magnoliopsida</taxon>
        <taxon>eudicotyledons</taxon>
        <taxon>Gunneridae</taxon>
        <taxon>Pentapetalae</taxon>
        <taxon>rosids</taxon>
        <taxon>fabids</taxon>
        <taxon>Fabales</taxon>
        <taxon>Fabaceae</taxon>
        <taxon>Papilionoideae</taxon>
        <taxon>50 kb inversion clade</taxon>
        <taxon>NPAAA clade</taxon>
        <taxon>indigoferoid/millettioid clade</taxon>
        <taxon>Phaseoleae</taxon>
        <taxon>Canavalia</taxon>
    </lineage>
</organism>
<dbReference type="Pfam" id="PF00076">
    <property type="entry name" value="RRM_1"/>
    <property type="match status" value="2"/>
</dbReference>
<sequence length="501" mass="54812">MAKKRKLRSSEPEPAKPVEPHQQDQETVELDQQSNPQPTLEEDHTNMAVDEPIQEHEPQNEDPNAEEEEEETQEQEDQEQETLEDQQEQQQQQDEEAPNHAAALETVAAEANGAEETNNNEEEDLALEEEPVEKLLEPFTKEQLHSLVKQAVEKYPDFVDNVRQLADVDPAHRKIFVHGLGWDATAETLTSVFGKYGEIEDCKAVTDKVSGKSKGYAFILFKHRDDARKALKHPQKKIGNRTTSCQLASAGPVPAPPPNAPAVSEYTQRKIFVSNVSAEIDPQKLLEFFRQFGEVEDGPLGLDKQTGKPKGFALFVYKSVESAKKALEEPHKNYEGHTLYCQKAVDGPKGNKGYHQYHQQQHQHHSHHHHHQPHYHSRKDKNKYSSGGGPSHGGGHLMAPSAPAVGGFNPAVPAQGLNPALGQALTALLTNQGAGLGLGNLLGGLGGAPVNQAAPPAPYANQPAMGYGNQPAMQPGYQNPQMGQSSGVRPHPGAGAPYMGH</sequence>
<evidence type="ECO:0000256" key="1">
    <source>
        <dbReference type="ARBA" id="ARBA00022884"/>
    </source>
</evidence>
<dbReference type="Gene3D" id="3.30.70.330">
    <property type="match status" value="2"/>
</dbReference>
<evidence type="ECO:0000256" key="3">
    <source>
        <dbReference type="SAM" id="MobiDB-lite"/>
    </source>
</evidence>
<dbReference type="EMBL" id="JAYMYQ010000007">
    <property type="protein sequence ID" value="KAK7320492.1"/>
    <property type="molecule type" value="Genomic_DNA"/>
</dbReference>
<feature type="region of interest" description="Disordered" evidence="3">
    <location>
        <begin position="1"/>
        <end position="100"/>
    </location>
</feature>
<dbReference type="SUPFAM" id="SSF54928">
    <property type="entry name" value="RNA-binding domain, RBD"/>
    <property type="match status" value="2"/>
</dbReference>
<dbReference type="GO" id="GO:0003723">
    <property type="term" value="F:RNA binding"/>
    <property type="evidence" value="ECO:0007669"/>
    <property type="project" value="UniProtKB-UniRule"/>
</dbReference>
<comment type="caution">
    <text evidence="5">The sequence shown here is derived from an EMBL/GenBank/DDBJ whole genome shotgun (WGS) entry which is preliminary data.</text>
</comment>
<dbReference type="AlphaFoldDB" id="A0AAN9Q3C6"/>
<feature type="domain" description="RRM" evidence="4">
    <location>
        <begin position="269"/>
        <end position="347"/>
    </location>
</feature>
<feature type="compositionally biased region" description="Gly residues" evidence="3">
    <location>
        <begin position="386"/>
        <end position="396"/>
    </location>
</feature>
<keyword evidence="1 2" id="KW-0694">RNA-binding</keyword>
<protein>
    <recommendedName>
        <fullName evidence="4">RRM domain-containing protein</fullName>
    </recommendedName>
</protein>
<dbReference type="PANTHER" id="PTHR10352">
    <property type="entry name" value="EUKARYOTIC TRANSLATION INITIATION FACTOR 3 SUBUNIT G"/>
    <property type="match status" value="1"/>
</dbReference>
<feature type="compositionally biased region" description="Basic residues" evidence="3">
    <location>
        <begin position="361"/>
        <end position="381"/>
    </location>
</feature>
<dbReference type="InterPro" id="IPR012677">
    <property type="entry name" value="Nucleotide-bd_a/b_plait_sf"/>
</dbReference>
<feature type="compositionally biased region" description="Basic and acidic residues" evidence="3">
    <location>
        <begin position="8"/>
        <end position="24"/>
    </location>
</feature>
<feature type="compositionally biased region" description="Acidic residues" evidence="3">
    <location>
        <begin position="63"/>
        <end position="87"/>
    </location>
</feature>